<name>A0ABQ1Y504_9BACL</name>
<reference evidence="2" key="1">
    <citation type="journal article" date="2019" name="Int. J. Syst. Evol. Microbiol.">
        <title>The Global Catalogue of Microorganisms (GCM) 10K type strain sequencing project: providing services to taxonomists for standard genome sequencing and annotation.</title>
        <authorList>
            <consortium name="The Broad Institute Genomics Platform"/>
            <consortium name="The Broad Institute Genome Sequencing Center for Infectious Disease"/>
            <person name="Wu L."/>
            <person name="Ma J."/>
        </authorList>
    </citation>
    <scope>NUCLEOTIDE SEQUENCE [LARGE SCALE GENOMIC DNA]</scope>
    <source>
        <strain evidence="2">CGMCC 1.12769</strain>
    </source>
</reference>
<sequence>MIDDVIYLHYYKRNHVISYEVEWLYGTSPEASNKRGFAKGS</sequence>
<dbReference type="EMBL" id="BMFT01000001">
    <property type="protein sequence ID" value="GGH11593.1"/>
    <property type="molecule type" value="Genomic_DNA"/>
</dbReference>
<comment type="caution">
    <text evidence="1">The sequence shown here is derived from an EMBL/GenBank/DDBJ whole genome shotgun (WGS) entry which is preliminary data.</text>
</comment>
<gene>
    <name evidence="1" type="ORF">GCM10008013_03470</name>
</gene>
<keyword evidence="2" id="KW-1185">Reference proteome</keyword>
<organism evidence="1 2">
    <name type="scientific">Paenibacillus segetis</name>
    <dbReference type="NCBI Taxonomy" id="1325360"/>
    <lineage>
        <taxon>Bacteria</taxon>
        <taxon>Bacillati</taxon>
        <taxon>Bacillota</taxon>
        <taxon>Bacilli</taxon>
        <taxon>Bacillales</taxon>
        <taxon>Paenibacillaceae</taxon>
        <taxon>Paenibacillus</taxon>
    </lineage>
</organism>
<evidence type="ECO:0000313" key="2">
    <source>
        <dbReference type="Proteomes" id="UP000659344"/>
    </source>
</evidence>
<dbReference type="Proteomes" id="UP000659344">
    <property type="component" value="Unassembled WGS sequence"/>
</dbReference>
<evidence type="ECO:0000313" key="1">
    <source>
        <dbReference type="EMBL" id="GGH11593.1"/>
    </source>
</evidence>
<accession>A0ABQ1Y504</accession>
<protein>
    <submittedName>
        <fullName evidence="1">Uncharacterized protein</fullName>
    </submittedName>
</protein>
<proteinExistence type="predicted"/>